<accession>A0A853AXX4</accession>
<dbReference type="GO" id="GO:0019748">
    <property type="term" value="P:secondary metabolic process"/>
    <property type="evidence" value="ECO:0007669"/>
    <property type="project" value="InterPro"/>
</dbReference>
<name>A0A853AXX4_9PSEU</name>
<dbReference type="SUPFAM" id="SSF56112">
    <property type="entry name" value="Protein kinase-like (PK-like)"/>
    <property type="match status" value="1"/>
</dbReference>
<keyword evidence="1" id="KW-0808">Transferase</keyword>
<evidence type="ECO:0000313" key="2">
    <source>
        <dbReference type="Proteomes" id="UP000549616"/>
    </source>
</evidence>
<keyword evidence="1" id="KW-0418">Kinase</keyword>
<organism evidence="1 2">
    <name type="scientific">Amycolatopsis endophytica</name>
    <dbReference type="NCBI Taxonomy" id="860233"/>
    <lineage>
        <taxon>Bacteria</taxon>
        <taxon>Bacillati</taxon>
        <taxon>Actinomycetota</taxon>
        <taxon>Actinomycetes</taxon>
        <taxon>Pseudonocardiales</taxon>
        <taxon>Pseudonocardiaceae</taxon>
        <taxon>Amycolatopsis</taxon>
    </lineage>
</organism>
<dbReference type="RefSeq" id="WP_312860896.1">
    <property type="nucleotide sequence ID" value="NZ_JACCFK010000001.1"/>
</dbReference>
<reference evidence="1 2" key="1">
    <citation type="submission" date="2020-07" db="EMBL/GenBank/DDBJ databases">
        <title>Sequencing the genomes of 1000 actinobacteria strains.</title>
        <authorList>
            <person name="Klenk H.-P."/>
        </authorList>
    </citation>
    <scope>NUCLEOTIDE SEQUENCE [LARGE SCALE GENOMIC DNA]</scope>
    <source>
        <strain evidence="1 2">DSM 104006</strain>
    </source>
</reference>
<dbReference type="InterPro" id="IPR011009">
    <property type="entry name" value="Kinase-like_dom_sf"/>
</dbReference>
<dbReference type="AlphaFoldDB" id="A0A853AXX4"/>
<gene>
    <name evidence="1" type="ORF">HNR02_000810</name>
</gene>
<dbReference type="EMBL" id="JACCFK010000001">
    <property type="protein sequence ID" value="NYI87487.1"/>
    <property type="molecule type" value="Genomic_DNA"/>
</dbReference>
<dbReference type="Proteomes" id="UP000549616">
    <property type="component" value="Unassembled WGS sequence"/>
</dbReference>
<evidence type="ECO:0000313" key="1">
    <source>
        <dbReference type="EMBL" id="NYI87487.1"/>
    </source>
</evidence>
<dbReference type="EC" id="2.7.1.72" evidence="1"/>
<sequence>MQVPGDFAKRLIGSEGDGVRPWLDGLPDLARWRCREWGLRIEGPPWHGHTALVFPVRRDGARAVLKLAWQNDDTRDEPVALSTWDGRGAVRLLESGHGTLLLERLDASRSLLTEPLDEAAGIASALLRRLTVPAPPLVRTLRAEAIRLATELPAEWARLGRPLPKRLLDAAVAVCRDLGPEAGSHLVNQDLHYENVLAGTREPWLVIDPQPIAGDPEYGVIPLLWNRFGESTVEERFAAVTEGLDADRARAWTLVRAVENWLWAVKSGGFPSTPILAAIAERVALE</sequence>
<dbReference type="GO" id="GO:0050300">
    <property type="term" value="F:aminoglycoside 6-kinase activity"/>
    <property type="evidence" value="ECO:0007669"/>
    <property type="project" value="UniProtKB-EC"/>
</dbReference>
<keyword evidence="2" id="KW-1185">Reference proteome</keyword>
<proteinExistence type="predicted"/>
<dbReference type="InterPro" id="IPR006748">
    <property type="entry name" value="NH2Glyco/OHUrea_AB-resist_kin"/>
</dbReference>
<protein>
    <submittedName>
        <fullName evidence="1">Streptomycin 6-kinase</fullName>
        <ecNumber evidence="1">2.7.1.72</ecNumber>
    </submittedName>
</protein>
<comment type="caution">
    <text evidence="1">The sequence shown here is derived from an EMBL/GenBank/DDBJ whole genome shotgun (WGS) entry which is preliminary data.</text>
</comment>
<dbReference type="Pfam" id="PF04655">
    <property type="entry name" value="APH_6_hur"/>
    <property type="match status" value="1"/>
</dbReference>